<keyword evidence="1" id="KW-0472">Membrane</keyword>
<evidence type="ECO:0000313" key="3">
    <source>
        <dbReference type="Proteomes" id="UP001284654"/>
    </source>
</evidence>
<keyword evidence="1" id="KW-0812">Transmembrane</keyword>
<organism evidence="2 3">
    <name type="scientific">Acinetobacter indicus</name>
    <dbReference type="NCBI Taxonomy" id="756892"/>
    <lineage>
        <taxon>Bacteria</taxon>
        <taxon>Pseudomonadati</taxon>
        <taxon>Pseudomonadota</taxon>
        <taxon>Gammaproteobacteria</taxon>
        <taxon>Moraxellales</taxon>
        <taxon>Moraxellaceae</taxon>
        <taxon>Acinetobacter</taxon>
    </lineage>
</organism>
<protein>
    <submittedName>
        <fullName evidence="2">Uncharacterized protein</fullName>
    </submittedName>
</protein>
<feature type="transmembrane region" description="Helical" evidence="1">
    <location>
        <begin position="13"/>
        <end position="32"/>
    </location>
</feature>
<dbReference type="AlphaFoldDB" id="A0AAW8Z2S0"/>
<dbReference type="Proteomes" id="UP001284654">
    <property type="component" value="Unassembled WGS sequence"/>
</dbReference>
<name>A0AAW8Z2S0_9GAMM</name>
<reference evidence="2" key="1">
    <citation type="submission" date="2023-10" db="EMBL/GenBank/DDBJ databases">
        <authorList>
            <person name="Sykes E.M.E."/>
            <person name="Khan I.U.H."/>
            <person name="Kumar A."/>
        </authorList>
    </citation>
    <scope>NUCLEOTIDE SEQUENCE</scope>
    <source>
        <strain evidence="2">IK5</strain>
    </source>
</reference>
<evidence type="ECO:0000313" key="2">
    <source>
        <dbReference type="EMBL" id="MDV4315420.1"/>
    </source>
</evidence>
<comment type="caution">
    <text evidence="2">The sequence shown here is derived from an EMBL/GenBank/DDBJ whole genome shotgun (WGS) entry which is preliminary data.</text>
</comment>
<keyword evidence="1" id="KW-1133">Transmembrane helix</keyword>
<dbReference type="EMBL" id="JAWJYY010000001">
    <property type="protein sequence ID" value="MDV4315420.1"/>
    <property type="molecule type" value="Genomic_DNA"/>
</dbReference>
<gene>
    <name evidence="2" type="ORF">MSG88_06505</name>
</gene>
<accession>A0AAW8Z2S0</accession>
<evidence type="ECO:0000256" key="1">
    <source>
        <dbReference type="SAM" id="Phobius"/>
    </source>
</evidence>
<proteinExistence type="predicted"/>
<dbReference type="RefSeq" id="WP_158650822.1">
    <property type="nucleotide sequence ID" value="NZ_JAWJYY010000001.1"/>
</dbReference>
<sequence>MHEIIPPLTSSDYIGLFSIFMTTLVGLLAVIYGRKSYFVSLKNFETEKNMYKKAEFYIREFVNAHPERKVEPFLKKSQVRGQFYFAICKVKGGNFRMPLTTK</sequence>